<gene>
    <name evidence="2" type="ORF">EI981_14720</name>
</gene>
<reference evidence="3" key="1">
    <citation type="submission" date="2018-12" db="EMBL/GenBank/DDBJ databases">
        <title>Complete genome sequence of Paenibacillus sp. MBLB1234.</title>
        <authorList>
            <person name="Nam Y.-D."/>
            <person name="Kang J."/>
            <person name="Chung W.-H."/>
            <person name="Park Y.S."/>
        </authorList>
    </citation>
    <scope>NUCLEOTIDE SEQUENCE [LARGE SCALE GENOMIC DNA]</scope>
    <source>
        <strain evidence="3">MBLB1234</strain>
    </source>
</reference>
<dbReference type="GO" id="GO:0016747">
    <property type="term" value="F:acyltransferase activity, transferring groups other than amino-acyl groups"/>
    <property type="evidence" value="ECO:0007669"/>
    <property type="project" value="InterPro"/>
</dbReference>
<dbReference type="Proteomes" id="UP000270678">
    <property type="component" value="Chromosome"/>
</dbReference>
<name>A0A3S9UZ32_9BACL</name>
<dbReference type="OrthoDB" id="9807426at2"/>
<keyword evidence="2" id="KW-0808">Transferase</keyword>
<keyword evidence="3" id="KW-1185">Reference proteome</keyword>
<sequence>MTSVIIRQIEAHDLTEIAKWEREISKISFGEEAITDLSFHLHKLEKAMIRERSGMLVLDIDGCAAGWMWMGFRVNSVTQETYMQFRSFYISEPFRGTAGVDKLFEAGISFAKQKGVQRIVGHVHVHNLPMRTLYKKYGFMPTHLTMEYSECGIAGEKEHD</sequence>
<dbReference type="InterPro" id="IPR016181">
    <property type="entry name" value="Acyl_CoA_acyltransferase"/>
</dbReference>
<organism evidence="2 3">
    <name type="scientific">Paenibacillus lutimineralis</name>
    <dbReference type="NCBI Taxonomy" id="2707005"/>
    <lineage>
        <taxon>Bacteria</taxon>
        <taxon>Bacillati</taxon>
        <taxon>Bacillota</taxon>
        <taxon>Bacilli</taxon>
        <taxon>Bacillales</taxon>
        <taxon>Paenibacillaceae</taxon>
        <taxon>Paenibacillus</taxon>
    </lineage>
</organism>
<dbReference type="Gene3D" id="3.40.630.30">
    <property type="match status" value="1"/>
</dbReference>
<evidence type="ECO:0000259" key="1">
    <source>
        <dbReference type="PROSITE" id="PS51186"/>
    </source>
</evidence>
<protein>
    <submittedName>
        <fullName evidence="2">GNAT family N-acetyltransferase</fullName>
    </submittedName>
</protein>
<dbReference type="EMBL" id="CP034346">
    <property type="protein sequence ID" value="AZS15576.1"/>
    <property type="molecule type" value="Genomic_DNA"/>
</dbReference>
<dbReference type="AlphaFoldDB" id="A0A3S9UZ32"/>
<dbReference type="PROSITE" id="PS51186">
    <property type="entry name" value="GNAT"/>
    <property type="match status" value="1"/>
</dbReference>
<proteinExistence type="predicted"/>
<dbReference type="InterPro" id="IPR000182">
    <property type="entry name" value="GNAT_dom"/>
</dbReference>
<accession>A0A3S9UZ32</accession>
<feature type="domain" description="N-acetyltransferase" evidence="1">
    <location>
        <begin position="4"/>
        <end position="160"/>
    </location>
</feature>
<dbReference type="Pfam" id="PF00583">
    <property type="entry name" value="Acetyltransf_1"/>
    <property type="match status" value="1"/>
</dbReference>
<dbReference type="KEGG" id="plut:EI981_14720"/>
<evidence type="ECO:0000313" key="2">
    <source>
        <dbReference type="EMBL" id="AZS15576.1"/>
    </source>
</evidence>
<evidence type="ECO:0000313" key="3">
    <source>
        <dbReference type="Proteomes" id="UP000270678"/>
    </source>
</evidence>
<dbReference type="SUPFAM" id="SSF55729">
    <property type="entry name" value="Acyl-CoA N-acyltransferases (Nat)"/>
    <property type="match status" value="1"/>
</dbReference>